<feature type="compositionally biased region" description="Basic and acidic residues" evidence="1">
    <location>
        <begin position="51"/>
        <end position="63"/>
    </location>
</feature>
<protein>
    <submittedName>
        <fullName evidence="4">Gmad2 immunoglobulin-like domain-containing protein</fullName>
    </submittedName>
</protein>
<name>A0ABV6KDX5_9BACI</name>
<dbReference type="PROSITE" id="PS51257">
    <property type="entry name" value="PROKAR_LIPOPROTEIN"/>
    <property type="match status" value="1"/>
</dbReference>
<evidence type="ECO:0000313" key="5">
    <source>
        <dbReference type="Proteomes" id="UP001589838"/>
    </source>
</evidence>
<gene>
    <name evidence="4" type="ORF">ACFFHM_13355</name>
</gene>
<proteinExistence type="predicted"/>
<keyword evidence="5" id="KW-1185">Reference proteome</keyword>
<dbReference type="EMBL" id="JBHLUX010000034">
    <property type="protein sequence ID" value="MFC0471449.1"/>
    <property type="molecule type" value="Genomic_DNA"/>
</dbReference>
<reference evidence="4 5" key="1">
    <citation type="submission" date="2024-09" db="EMBL/GenBank/DDBJ databases">
        <authorList>
            <person name="Sun Q."/>
            <person name="Mori K."/>
        </authorList>
    </citation>
    <scope>NUCLEOTIDE SEQUENCE [LARGE SCALE GENOMIC DNA]</scope>
    <source>
        <strain evidence="4 5">NCAIM B.02610</strain>
    </source>
</reference>
<feature type="chain" id="PRO_5045219239" evidence="2">
    <location>
        <begin position="20"/>
        <end position="175"/>
    </location>
</feature>
<feature type="region of interest" description="Disordered" evidence="1">
    <location>
        <begin position="50"/>
        <end position="76"/>
    </location>
</feature>
<accession>A0ABV6KDX5</accession>
<feature type="signal peptide" evidence="2">
    <location>
        <begin position="1"/>
        <end position="19"/>
    </location>
</feature>
<dbReference type="InterPro" id="IPR018911">
    <property type="entry name" value="Gmad2_Ig-like_dom"/>
</dbReference>
<evidence type="ECO:0000256" key="1">
    <source>
        <dbReference type="SAM" id="MobiDB-lite"/>
    </source>
</evidence>
<dbReference type="Pfam" id="PF10648">
    <property type="entry name" value="Gmad2"/>
    <property type="match status" value="1"/>
</dbReference>
<evidence type="ECO:0000259" key="3">
    <source>
        <dbReference type="Pfam" id="PF10648"/>
    </source>
</evidence>
<dbReference type="Proteomes" id="UP001589838">
    <property type="component" value="Unassembled WGS sequence"/>
</dbReference>
<feature type="domain" description="Bacterial spore germination immunoglobulin-like" evidence="3">
    <location>
        <begin position="94"/>
        <end position="163"/>
    </location>
</feature>
<evidence type="ECO:0000313" key="4">
    <source>
        <dbReference type="EMBL" id="MFC0471449.1"/>
    </source>
</evidence>
<dbReference type="RefSeq" id="WP_335962745.1">
    <property type="nucleotide sequence ID" value="NZ_JAXBLX010000034.1"/>
</dbReference>
<keyword evidence="2" id="KW-0732">Signal</keyword>
<comment type="caution">
    <text evidence="4">The sequence shown here is derived from an EMBL/GenBank/DDBJ whole genome shotgun (WGS) entry which is preliminary data.</text>
</comment>
<evidence type="ECO:0000256" key="2">
    <source>
        <dbReference type="SAM" id="SignalP"/>
    </source>
</evidence>
<organism evidence="4 5">
    <name type="scientific">Halalkalibacter kiskunsagensis</name>
    <dbReference type="NCBI Taxonomy" id="1548599"/>
    <lineage>
        <taxon>Bacteria</taxon>
        <taxon>Bacillati</taxon>
        <taxon>Bacillota</taxon>
        <taxon>Bacilli</taxon>
        <taxon>Bacillales</taxon>
        <taxon>Bacillaceae</taxon>
        <taxon>Halalkalibacter</taxon>
    </lineage>
</organism>
<sequence length="175" mass="19914">MKKMAYLLAILTTTVSLVACSQQEEGKELERENTSVTVPEDAEEITEVVVEENKEQKPKDESKTNPVEPDSNRPDETVYYNEVFKDVVVAESEDEMIVTGKAQVFEGVFQYALYDGEEVLLEYYYQTDGAPNWGEFEINFEKELVSTIEAKFELFVYSAKDGSKVNTLEIIIPKP</sequence>